<feature type="chain" id="PRO_5040149124" evidence="2">
    <location>
        <begin position="18"/>
        <end position="162"/>
    </location>
</feature>
<reference evidence="3" key="1">
    <citation type="submission" date="2021-06" db="EMBL/GenBank/DDBJ databases">
        <authorList>
            <person name="Kallberg Y."/>
            <person name="Tangrot J."/>
            <person name="Rosling A."/>
        </authorList>
    </citation>
    <scope>NUCLEOTIDE SEQUENCE</scope>
    <source>
        <strain evidence="3">UK204</strain>
    </source>
</reference>
<evidence type="ECO:0000256" key="2">
    <source>
        <dbReference type="SAM" id="SignalP"/>
    </source>
</evidence>
<protein>
    <submittedName>
        <fullName evidence="3">11499_t:CDS:1</fullName>
    </submittedName>
</protein>
<feature type="region of interest" description="Disordered" evidence="1">
    <location>
        <begin position="89"/>
        <end position="162"/>
    </location>
</feature>
<organism evidence="3 4">
    <name type="scientific">Funneliformis caledonium</name>
    <dbReference type="NCBI Taxonomy" id="1117310"/>
    <lineage>
        <taxon>Eukaryota</taxon>
        <taxon>Fungi</taxon>
        <taxon>Fungi incertae sedis</taxon>
        <taxon>Mucoromycota</taxon>
        <taxon>Glomeromycotina</taxon>
        <taxon>Glomeromycetes</taxon>
        <taxon>Glomerales</taxon>
        <taxon>Glomeraceae</taxon>
        <taxon>Funneliformis</taxon>
    </lineage>
</organism>
<evidence type="ECO:0000256" key="1">
    <source>
        <dbReference type="SAM" id="MobiDB-lite"/>
    </source>
</evidence>
<comment type="caution">
    <text evidence="3">The sequence shown here is derived from an EMBL/GenBank/DDBJ whole genome shotgun (WGS) entry which is preliminary data.</text>
</comment>
<name>A0A9N8VPS2_9GLOM</name>
<keyword evidence="2" id="KW-0732">Signal</keyword>
<keyword evidence="4" id="KW-1185">Reference proteome</keyword>
<gene>
    <name evidence="3" type="ORF">FCALED_LOCUS1815</name>
</gene>
<dbReference type="EMBL" id="CAJVPQ010000247">
    <property type="protein sequence ID" value="CAG8462512.1"/>
    <property type="molecule type" value="Genomic_DNA"/>
</dbReference>
<feature type="compositionally biased region" description="Basic and acidic residues" evidence="1">
    <location>
        <begin position="95"/>
        <end position="107"/>
    </location>
</feature>
<feature type="signal peptide" evidence="2">
    <location>
        <begin position="1"/>
        <end position="17"/>
    </location>
</feature>
<accession>A0A9N8VPS2</accession>
<evidence type="ECO:0000313" key="3">
    <source>
        <dbReference type="EMBL" id="CAG8462512.1"/>
    </source>
</evidence>
<dbReference type="AlphaFoldDB" id="A0A9N8VPS2"/>
<proteinExistence type="predicted"/>
<evidence type="ECO:0000313" key="4">
    <source>
        <dbReference type="Proteomes" id="UP000789570"/>
    </source>
</evidence>
<sequence length="162" mass="18139">MKFTLILIALLVSTALALPIQISEEDIKCKFRLERYLEKFTAFESNPGRKMRKRYDQPTQAQIDKFKNLAGGPGKRDVEENIDQQNLENEWDCSPGKRDVGKTDGRTTDVYGFGGPGKRDVVEDIDQTAPGYVYSGPGKRDVDQTAKGYVYRGPGKRDAGES</sequence>
<dbReference type="Proteomes" id="UP000789570">
    <property type="component" value="Unassembled WGS sequence"/>
</dbReference>